<dbReference type="InterPro" id="IPR029154">
    <property type="entry name" value="HIBADH-like_NADP-bd"/>
</dbReference>
<dbReference type="NCBIfam" id="TIGR01692">
    <property type="entry name" value="HIBADH"/>
    <property type="match status" value="1"/>
</dbReference>
<dbReference type="InterPro" id="IPR006115">
    <property type="entry name" value="6PGDH_NADP-bd"/>
</dbReference>
<dbReference type="Pfam" id="PF14833">
    <property type="entry name" value="NAD_binding_11"/>
    <property type="match status" value="1"/>
</dbReference>
<dbReference type="GO" id="GO:0005739">
    <property type="term" value="C:mitochondrion"/>
    <property type="evidence" value="ECO:0007669"/>
    <property type="project" value="TreeGrafter"/>
</dbReference>
<keyword evidence="5" id="KW-0560">Oxidoreductase</keyword>
<dbReference type="SUPFAM" id="SSF48179">
    <property type="entry name" value="6-phosphogluconate dehydrogenase C-terminal domain-like"/>
    <property type="match status" value="1"/>
</dbReference>
<evidence type="ECO:0000259" key="10">
    <source>
        <dbReference type="Pfam" id="PF14833"/>
    </source>
</evidence>
<protein>
    <recommendedName>
        <fullName evidence="3">3-hydroxyisobutyrate dehydrogenase</fullName>
        <ecNumber evidence="3">1.1.1.31</ecNumber>
    </recommendedName>
</protein>
<dbReference type="STRING" id="133385.A0A2T9YSI5"/>
<evidence type="ECO:0000256" key="8">
    <source>
        <dbReference type="PIRSR" id="PIRSR000103-1"/>
    </source>
</evidence>
<dbReference type="AlphaFoldDB" id="A0A2T9YSI5"/>
<dbReference type="PIRSF" id="PIRSF000103">
    <property type="entry name" value="HIBADH"/>
    <property type="match status" value="1"/>
</dbReference>
<evidence type="ECO:0000313" key="12">
    <source>
        <dbReference type="Proteomes" id="UP000245383"/>
    </source>
</evidence>
<organism evidence="11 12">
    <name type="scientific">Smittium simulii</name>
    <dbReference type="NCBI Taxonomy" id="133385"/>
    <lineage>
        <taxon>Eukaryota</taxon>
        <taxon>Fungi</taxon>
        <taxon>Fungi incertae sedis</taxon>
        <taxon>Zoopagomycota</taxon>
        <taxon>Kickxellomycotina</taxon>
        <taxon>Harpellomycetes</taxon>
        <taxon>Harpellales</taxon>
        <taxon>Legeriomycetaceae</taxon>
        <taxon>Smittium</taxon>
    </lineage>
</organism>
<dbReference type="InterPro" id="IPR013328">
    <property type="entry name" value="6PGD_dom2"/>
</dbReference>
<dbReference type="UniPathway" id="UPA00362"/>
<comment type="caution">
    <text evidence="11">The sequence shown here is derived from an EMBL/GenBank/DDBJ whole genome shotgun (WGS) entry which is preliminary data.</text>
</comment>
<proteinExistence type="inferred from homology"/>
<evidence type="ECO:0000256" key="2">
    <source>
        <dbReference type="ARBA" id="ARBA00006013"/>
    </source>
</evidence>
<dbReference type="GO" id="GO:0006574">
    <property type="term" value="P:L-valine catabolic process"/>
    <property type="evidence" value="ECO:0007669"/>
    <property type="project" value="UniProtKB-UniPathway"/>
</dbReference>
<dbReference type="GO" id="GO:0051287">
    <property type="term" value="F:NAD binding"/>
    <property type="evidence" value="ECO:0007669"/>
    <property type="project" value="InterPro"/>
</dbReference>
<evidence type="ECO:0000256" key="5">
    <source>
        <dbReference type="ARBA" id="ARBA00023002"/>
    </source>
</evidence>
<dbReference type="Pfam" id="PF03446">
    <property type="entry name" value="NAD_binding_2"/>
    <property type="match status" value="1"/>
</dbReference>
<dbReference type="Gene3D" id="3.40.50.720">
    <property type="entry name" value="NAD(P)-binding Rossmann-like Domain"/>
    <property type="match status" value="1"/>
</dbReference>
<feature type="domain" description="6-phosphogluconate dehydrogenase NADP-binding" evidence="9">
    <location>
        <begin position="1"/>
        <end position="159"/>
    </location>
</feature>
<evidence type="ECO:0000256" key="3">
    <source>
        <dbReference type="ARBA" id="ARBA00012991"/>
    </source>
</evidence>
<evidence type="ECO:0000256" key="6">
    <source>
        <dbReference type="ARBA" id="ARBA00023027"/>
    </source>
</evidence>
<dbReference type="InterPro" id="IPR015815">
    <property type="entry name" value="HIBADH-related"/>
</dbReference>
<dbReference type="OrthoDB" id="435038at2759"/>
<dbReference type="PANTHER" id="PTHR22981:SF7">
    <property type="entry name" value="3-HYDROXYISOBUTYRATE DEHYDROGENASE, MITOCHONDRIAL"/>
    <property type="match status" value="1"/>
</dbReference>
<evidence type="ECO:0000313" key="11">
    <source>
        <dbReference type="EMBL" id="PVU95320.1"/>
    </source>
</evidence>
<feature type="active site" evidence="8">
    <location>
        <position position="168"/>
    </location>
</feature>
<name>A0A2T9YSI5_9FUNG</name>
<reference evidence="11 12" key="1">
    <citation type="journal article" date="2018" name="MBio">
        <title>Comparative Genomics Reveals the Core Gene Toolbox for the Fungus-Insect Symbiosis.</title>
        <authorList>
            <person name="Wang Y."/>
            <person name="Stata M."/>
            <person name="Wang W."/>
            <person name="Stajich J.E."/>
            <person name="White M.M."/>
            <person name="Moncalvo J.M."/>
        </authorList>
    </citation>
    <scope>NUCLEOTIDE SEQUENCE [LARGE SCALE GENOMIC DNA]</scope>
    <source>
        <strain evidence="11 12">SWE-8-4</strain>
    </source>
</reference>
<evidence type="ECO:0000256" key="7">
    <source>
        <dbReference type="ARBA" id="ARBA00049197"/>
    </source>
</evidence>
<dbReference type="InterPro" id="IPR008927">
    <property type="entry name" value="6-PGluconate_DH-like_C_sf"/>
</dbReference>
<gene>
    <name evidence="11" type="ORF">BB561_001889</name>
</gene>
<comment type="catalytic activity">
    <reaction evidence="7">
        <text>3-hydroxy-2-methylpropanoate + NAD(+) = 2-methyl-3-oxopropanoate + NADH + H(+)</text>
        <dbReference type="Rhea" id="RHEA:17681"/>
        <dbReference type="ChEBI" id="CHEBI:11805"/>
        <dbReference type="ChEBI" id="CHEBI:15378"/>
        <dbReference type="ChEBI" id="CHEBI:57540"/>
        <dbReference type="ChEBI" id="CHEBI:57700"/>
        <dbReference type="ChEBI" id="CHEBI:57945"/>
        <dbReference type="EC" id="1.1.1.31"/>
    </reaction>
</comment>
<comment type="pathway">
    <text evidence="1">Amino-acid degradation; L-valine degradation.</text>
</comment>
<dbReference type="GO" id="GO:0008442">
    <property type="term" value="F:3-hydroxyisobutyrate dehydrogenase activity"/>
    <property type="evidence" value="ECO:0007669"/>
    <property type="project" value="UniProtKB-EC"/>
</dbReference>
<dbReference type="Gene3D" id="1.10.1040.10">
    <property type="entry name" value="N-(1-d-carboxylethyl)-l-norvaline Dehydrogenase, domain 2"/>
    <property type="match status" value="1"/>
</dbReference>
<sequence>MGHHMASNLLKNSDFSLVVYDINPTTISQFVELSSENKNRVQVASSLKQLASESDTILTMLPESSHVKAAYCSENGLLSGLSKNTICIDSSTIDTSVSIEVSNSIAKHGGIPFDAPVSGGVMGAKAASLTFMVGSRTAAEFDVAKSILLNMGKNIVYCGDLGSGQTVKICNNMLLGSTMIAAAEAMNLGVKLGVDPKLLADVINTSSGRCWSTQVANPHPNVVPTAPSNNDYNDGFGASLMLKDMYLSMNAAKSSGSSVMMAALATQIYRATCNIDDLAHKDFSSVYKLISKK</sequence>
<evidence type="ECO:0000256" key="1">
    <source>
        <dbReference type="ARBA" id="ARBA00005109"/>
    </source>
</evidence>
<dbReference type="InterPro" id="IPR011548">
    <property type="entry name" value="HIBADH"/>
</dbReference>
<keyword evidence="12" id="KW-1185">Reference proteome</keyword>
<accession>A0A2T9YSI5</accession>
<evidence type="ECO:0000256" key="4">
    <source>
        <dbReference type="ARBA" id="ARBA00022456"/>
    </source>
</evidence>
<keyword evidence="6" id="KW-0520">NAD</keyword>
<dbReference type="Proteomes" id="UP000245383">
    <property type="component" value="Unassembled WGS sequence"/>
</dbReference>
<dbReference type="PANTHER" id="PTHR22981">
    <property type="entry name" value="3-HYDROXYISOBUTYRATE DEHYDROGENASE-RELATED"/>
    <property type="match status" value="1"/>
</dbReference>
<dbReference type="FunFam" id="1.10.1040.10:FF:000006">
    <property type="entry name" value="3-hydroxyisobutyrate dehydrogenase"/>
    <property type="match status" value="1"/>
</dbReference>
<dbReference type="SUPFAM" id="SSF51735">
    <property type="entry name" value="NAD(P)-binding Rossmann-fold domains"/>
    <property type="match status" value="1"/>
</dbReference>
<dbReference type="EC" id="1.1.1.31" evidence="3"/>
<dbReference type="EMBL" id="MBFR01000059">
    <property type="protein sequence ID" value="PVU95320.1"/>
    <property type="molecule type" value="Genomic_DNA"/>
</dbReference>
<feature type="domain" description="3-hydroxyisobutyrate dehydrogenase-like NAD-binding" evidence="10">
    <location>
        <begin position="162"/>
        <end position="290"/>
    </location>
</feature>
<dbReference type="InterPro" id="IPR036291">
    <property type="entry name" value="NAD(P)-bd_dom_sf"/>
</dbReference>
<dbReference type="GO" id="GO:0050661">
    <property type="term" value="F:NADP binding"/>
    <property type="evidence" value="ECO:0007669"/>
    <property type="project" value="InterPro"/>
</dbReference>
<comment type="similarity">
    <text evidence="2">Belongs to the HIBADH-related family. 3-hydroxyisobutyrate dehydrogenase subfamily.</text>
</comment>
<evidence type="ECO:0000259" key="9">
    <source>
        <dbReference type="Pfam" id="PF03446"/>
    </source>
</evidence>
<keyword evidence="4" id="KW-0101">Branched-chain amino acid catabolism</keyword>